<reference evidence="4 5" key="1">
    <citation type="journal article" date="2019" name="Int. J. Syst. Evol. Microbiol.">
        <title>The Global Catalogue of Microorganisms (GCM) 10K type strain sequencing project: providing services to taxonomists for standard genome sequencing and annotation.</title>
        <authorList>
            <consortium name="The Broad Institute Genomics Platform"/>
            <consortium name="The Broad Institute Genome Sequencing Center for Infectious Disease"/>
            <person name="Wu L."/>
            <person name="Ma J."/>
        </authorList>
    </citation>
    <scope>NUCLEOTIDE SEQUENCE [LARGE SCALE GENOMIC DNA]</scope>
    <source>
        <strain evidence="4 5">JCM 10649</strain>
    </source>
</reference>
<evidence type="ECO:0000313" key="4">
    <source>
        <dbReference type="EMBL" id="GAA0477974.1"/>
    </source>
</evidence>
<gene>
    <name evidence="4" type="ORF">GCM10009544_44880</name>
</gene>
<feature type="compositionally biased region" description="Polar residues" evidence="1">
    <location>
        <begin position="1"/>
        <end position="11"/>
    </location>
</feature>
<feature type="region of interest" description="Disordered" evidence="1">
    <location>
        <begin position="275"/>
        <end position="295"/>
    </location>
</feature>
<feature type="transmembrane region" description="Helical" evidence="2">
    <location>
        <begin position="251"/>
        <end position="272"/>
    </location>
</feature>
<feature type="domain" description="Phosphatidic acid phosphatase type 2/haloperoxidase" evidence="3">
    <location>
        <begin position="158"/>
        <end position="270"/>
    </location>
</feature>
<dbReference type="Proteomes" id="UP001499895">
    <property type="component" value="Unassembled WGS sequence"/>
</dbReference>
<name>A0ABN1AJ95_9ACTN</name>
<keyword evidence="5" id="KW-1185">Reference proteome</keyword>
<feature type="region of interest" description="Disordered" evidence="1">
    <location>
        <begin position="1"/>
        <end position="74"/>
    </location>
</feature>
<feature type="transmembrane region" description="Helical" evidence="2">
    <location>
        <begin position="195"/>
        <end position="216"/>
    </location>
</feature>
<organism evidence="4 5">
    <name type="scientific">Streptomyces stramineus</name>
    <dbReference type="NCBI Taxonomy" id="173861"/>
    <lineage>
        <taxon>Bacteria</taxon>
        <taxon>Bacillati</taxon>
        <taxon>Actinomycetota</taxon>
        <taxon>Actinomycetes</taxon>
        <taxon>Kitasatosporales</taxon>
        <taxon>Streptomycetaceae</taxon>
        <taxon>Streptomyces</taxon>
    </lineage>
</organism>
<evidence type="ECO:0000313" key="5">
    <source>
        <dbReference type="Proteomes" id="UP001499895"/>
    </source>
</evidence>
<feature type="transmembrane region" description="Helical" evidence="2">
    <location>
        <begin position="225"/>
        <end position="245"/>
    </location>
</feature>
<evidence type="ECO:0000256" key="2">
    <source>
        <dbReference type="SAM" id="Phobius"/>
    </source>
</evidence>
<dbReference type="Gene3D" id="1.20.144.10">
    <property type="entry name" value="Phosphatidic acid phosphatase type 2/haloperoxidase"/>
    <property type="match status" value="1"/>
</dbReference>
<evidence type="ECO:0000256" key="1">
    <source>
        <dbReference type="SAM" id="MobiDB-lite"/>
    </source>
</evidence>
<keyword evidence="2" id="KW-0812">Transmembrane</keyword>
<keyword evidence="2" id="KW-0472">Membrane</keyword>
<feature type="compositionally biased region" description="Pro residues" evidence="1">
    <location>
        <begin position="64"/>
        <end position="74"/>
    </location>
</feature>
<proteinExistence type="predicted"/>
<feature type="transmembrane region" description="Helical" evidence="2">
    <location>
        <begin position="79"/>
        <end position="96"/>
    </location>
</feature>
<dbReference type="InterPro" id="IPR000326">
    <property type="entry name" value="PAP2/HPO"/>
</dbReference>
<feature type="transmembrane region" description="Helical" evidence="2">
    <location>
        <begin position="108"/>
        <end position="126"/>
    </location>
</feature>
<dbReference type="SUPFAM" id="SSF48317">
    <property type="entry name" value="Acid phosphatase/Vanadium-dependent haloperoxidase"/>
    <property type="match status" value="1"/>
</dbReference>
<dbReference type="PANTHER" id="PTHR14969">
    <property type="entry name" value="SPHINGOSINE-1-PHOSPHATE PHOSPHOHYDROLASE"/>
    <property type="match status" value="1"/>
</dbReference>
<keyword evidence="2" id="KW-1133">Transmembrane helix</keyword>
<dbReference type="CDD" id="cd03392">
    <property type="entry name" value="PAP2_like_2"/>
    <property type="match status" value="1"/>
</dbReference>
<comment type="caution">
    <text evidence="4">The sequence shown here is derived from an EMBL/GenBank/DDBJ whole genome shotgun (WGS) entry which is preliminary data.</text>
</comment>
<dbReference type="SMART" id="SM00014">
    <property type="entry name" value="acidPPc"/>
    <property type="match status" value="1"/>
</dbReference>
<accession>A0ABN1AJ95</accession>
<dbReference type="Pfam" id="PF01569">
    <property type="entry name" value="PAP2"/>
    <property type="match status" value="1"/>
</dbReference>
<dbReference type="InterPro" id="IPR036938">
    <property type="entry name" value="PAP2/HPO_sf"/>
</dbReference>
<dbReference type="EMBL" id="BAAAHB010000057">
    <property type="protein sequence ID" value="GAA0477974.1"/>
    <property type="molecule type" value="Genomic_DNA"/>
</dbReference>
<feature type="transmembrane region" description="Helical" evidence="2">
    <location>
        <begin position="132"/>
        <end position="151"/>
    </location>
</feature>
<feature type="compositionally biased region" description="Basic residues" evidence="1">
    <location>
        <begin position="275"/>
        <end position="285"/>
    </location>
</feature>
<dbReference type="PANTHER" id="PTHR14969:SF13">
    <property type="entry name" value="AT30094P"/>
    <property type="match status" value="1"/>
</dbReference>
<evidence type="ECO:0000259" key="3">
    <source>
        <dbReference type="SMART" id="SM00014"/>
    </source>
</evidence>
<feature type="transmembrane region" description="Helical" evidence="2">
    <location>
        <begin position="158"/>
        <end position="175"/>
    </location>
</feature>
<protein>
    <recommendedName>
        <fullName evidence="3">Phosphatidic acid phosphatase type 2/haloperoxidase domain-containing protein</fullName>
    </recommendedName>
</protein>
<sequence>MNATPRPQGTADTAAPAHPQFRPGRAFAHTSGAFGSGHPHRSDGRPPHTPRGARHTGPHGGPGTTPPVPGPPFRRPGPLFPALCLLVFALITWQVAANGPVRALDERLGRAVAGSAFPGGVAGFLSDLGNTAVALPVLAVAMAVSALRAGGPRRWVPPLYAALTMAAVPALVVPLKHAVARPGPPAMAASGAHDGFFPSGHTATAAVAYGAAVLLLRPRRPGRGAAATAVSGYALLCAGVGAGLVRCGYHWPLDVLGAWCLSGVLLWGLALTRRGPHARGPRRPRASTAPGPPDP</sequence>